<keyword evidence="5" id="KW-1185">Reference proteome</keyword>
<accession>A0A8H4VT44</accession>
<dbReference type="OrthoDB" id="3561274at2759"/>
<evidence type="ECO:0000256" key="1">
    <source>
        <dbReference type="SAM" id="MobiDB-lite"/>
    </source>
</evidence>
<proteinExistence type="predicted"/>
<feature type="region of interest" description="Disordered" evidence="1">
    <location>
        <begin position="181"/>
        <end position="210"/>
    </location>
</feature>
<dbReference type="EMBL" id="JAAMPI010002063">
    <property type="protein sequence ID" value="KAF4619034.1"/>
    <property type="molecule type" value="Genomic_DNA"/>
</dbReference>
<keyword evidence="2" id="KW-1133">Transmembrane helix</keyword>
<name>A0A8H4VT44_9HELO</name>
<organism evidence="4 5">
    <name type="scientific">Cudoniella acicularis</name>
    <dbReference type="NCBI Taxonomy" id="354080"/>
    <lineage>
        <taxon>Eukaryota</taxon>
        <taxon>Fungi</taxon>
        <taxon>Dikarya</taxon>
        <taxon>Ascomycota</taxon>
        <taxon>Pezizomycotina</taxon>
        <taxon>Leotiomycetes</taxon>
        <taxon>Helotiales</taxon>
        <taxon>Tricladiaceae</taxon>
        <taxon>Cudoniella</taxon>
    </lineage>
</organism>
<dbReference type="Proteomes" id="UP000566819">
    <property type="component" value="Unassembled WGS sequence"/>
</dbReference>
<keyword evidence="2" id="KW-0472">Membrane</keyword>
<feature type="transmembrane region" description="Helical" evidence="2">
    <location>
        <begin position="136"/>
        <end position="156"/>
    </location>
</feature>
<dbReference type="AlphaFoldDB" id="A0A8H4VT44"/>
<keyword evidence="2" id="KW-0812">Transmembrane</keyword>
<feature type="transmembrane region" description="Helical" evidence="2">
    <location>
        <begin position="83"/>
        <end position="100"/>
    </location>
</feature>
<evidence type="ECO:0000256" key="2">
    <source>
        <dbReference type="SAM" id="Phobius"/>
    </source>
</evidence>
<gene>
    <name evidence="4" type="ORF">G7Y89_g14813</name>
</gene>
<feature type="signal peptide" evidence="3">
    <location>
        <begin position="1"/>
        <end position="26"/>
    </location>
</feature>
<keyword evidence="3" id="KW-0732">Signal</keyword>
<feature type="compositionally biased region" description="Polar residues" evidence="1">
    <location>
        <begin position="191"/>
        <end position="200"/>
    </location>
</feature>
<reference evidence="4 5" key="1">
    <citation type="submission" date="2020-03" db="EMBL/GenBank/DDBJ databases">
        <title>Draft Genome Sequence of Cudoniella acicularis.</title>
        <authorList>
            <person name="Buettner E."/>
            <person name="Kellner H."/>
        </authorList>
    </citation>
    <scope>NUCLEOTIDE SEQUENCE [LARGE SCALE GENOMIC DNA]</scope>
    <source>
        <strain evidence="4 5">DSM 108380</strain>
    </source>
</reference>
<feature type="transmembrane region" description="Helical" evidence="2">
    <location>
        <begin position="112"/>
        <end position="130"/>
    </location>
</feature>
<evidence type="ECO:0000313" key="4">
    <source>
        <dbReference type="EMBL" id="KAF4619034.1"/>
    </source>
</evidence>
<evidence type="ECO:0000313" key="5">
    <source>
        <dbReference type="Proteomes" id="UP000566819"/>
    </source>
</evidence>
<sequence>MKTKLEPGATLVAIILFALLLDQYDPFHNLVMDQSNAAEHGINDLRNQHLSEPLFLISASIKNMTLRYLILESVHVPQILSDPPPLLFLAACIGFSIVVTRYRQLHPRQDRMLGIGLVVGILIGSQRTNVMESKHWLIWAFVFTLIINFLFHRVSWARGADEKHSSGGQEVVIHVLRDSRKEATPVGRDSVASSPSSHQITPRPFQGPESWLEKDEDEAVVEMLEKHNSMIGEYPESLLSRADEGFQELFKYFRENKQIAKRQGTQYWEWRDYEESWD</sequence>
<comment type="caution">
    <text evidence="4">The sequence shown here is derived from an EMBL/GenBank/DDBJ whole genome shotgun (WGS) entry which is preliminary data.</text>
</comment>
<protein>
    <submittedName>
        <fullName evidence="4">Uncharacterized protein</fullName>
    </submittedName>
</protein>
<feature type="chain" id="PRO_5034262782" evidence="3">
    <location>
        <begin position="27"/>
        <end position="278"/>
    </location>
</feature>
<evidence type="ECO:0000256" key="3">
    <source>
        <dbReference type="SAM" id="SignalP"/>
    </source>
</evidence>